<evidence type="ECO:0000313" key="2">
    <source>
        <dbReference type="EMBL" id="MPV39189.1"/>
    </source>
</evidence>
<keyword evidence="2" id="KW-0969">Cilium</keyword>
<dbReference type="InterPro" id="IPR018035">
    <property type="entry name" value="Flagellar_FliH/T3SS_HrpE"/>
</dbReference>
<accession>A0A6N7EM54</accession>
<keyword evidence="2" id="KW-0966">Cell projection</keyword>
<keyword evidence="3" id="KW-1185">Reference proteome</keyword>
<protein>
    <submittedName>
        <fullName evidence="2">Flagellar assembly protein FliH</fullName>
    </submittedName>
</protein>
<dbReference type="AlphaFoldDB" id="A0A6N7EM54"/>
<reference evidence="2 3" key="1">
    <citation type="submission" date="2019-10" db="EMBL/GenBank/DDBJ databases">
        <title>Georgenia wutianyii sp. nov. and Georgenia yuyongxinii sp. nov. isolated from plateau pika (Ochotona curzoniae) in the Qinghai-Tibet plateau of China.</title>
        <authorList>
            <person name="Tian Z."/>
        </authorList>
    </citation>
    <scope>NUCLEOTIDE SEQUENCE [LARGE SCALE GENOMIC DNA]</scope>
    <source>
        <strain evidence="2 3">JCM 19765</strain>
    </source>
</reference>
<dbReference type="EMBL" id="WHPC01000191">
    <property type="protein sequence ID" value="MPV39189.1"/>
    <property type="molecule type" value="Genomic_DNA"/>
</dbReference>
<keyword evidence="2" id="KW-0282">Flagellum</keyword>
<feature type="non-terminal residue" evidence="2">
    <location>
        <position position="1"/>
    </location>
</feature>
<sequence length="100" mass="10128">AEALLGAELADGPTAARTALARALAEPHGADVVRVRLHPADHELVVSATDADLAVPAGIELVADASLARGEAVGELEAGYLDARLGTAVERARTALGVDR</sequence>
<organism evidence="2 3">
    <name type="scientific">Georgenia subflava</name>
    <dbReference type="NCBI Taxonomy" id="1622177"/>
    <lineage>
        <taxon>Bacteria</taxon>
        <taxon>Bacillati</taxon>
        <taxon>Actinomycetota</taxon>
        <taxon>Actinomycetes</taxon>
        <taxon>Micrococcales</taxon>
        <taxon>Bogoriellaceae</taxon>
        <taxon>Georgenia</taxon>
    </lineage>
</organism>
<evidence type="ECO:0000313" key="3">
    <source>
        <dbReference type="Proteomes" id="UP000437709"/>
    </source>
</evidence>
<dbReference type="RefSeq" id="WP_227659622.1">
    <property type="nucleotide sequence ID" value="NZ_WHPC01000191.1"/>
</dbReference>
<name>A0A6N7EM54_9MICO</name>
<dbReference type="Pfam" id="PF02108">
    <property type="entry name" value="FliH"/>
    <property type="match status" value="1"/>
</dbReference>
<comment type="caution">
    <text evidence="2">The sequence shown here is derived from an EMBL/GenBank/DDBJ whole genome shotgun (WGS) entry which is preliminary data.</text>
</comment>
<proteinExistence type="predicted"/>
<gene>
    <name evidence="2" type="ORF">GB881_19495</name>
</gene>
<feature type="domain" description="Flagellar assembly protein FliH/Type III secretion system HrpE" evidence="1">
    <location>
        <begin position="1"/>
        <end position="87"/>
    </location>
</feature>
<dbReference type="Proteomes" id="UP000437709">
    <property type="component" value="Unassembled WGS sequence"/>
</dbReference>
<evidence type="ECO:0000259" key="1">
    <source>
        <dbReference type="Pfam" id="PF02108"/>
    </source>
</evidence>